<organism evidence="1 2">
    <name type="scientific">Corynebacterium cystitidis DSM 20524</name>
    <dbReference type="NCBI Taxonomy" id="1121357"/>
    <lineage>
        <taxon>Bacteria</taxon>
        <taxon>Bacillati</taxon>
        <taxon>Actinomycetota</taxon>
        <taxon>Actinomycetes</taxon>
        <taxon>Mycobacteriales</taxon>
        <taxon>Corynebacteriaceae</taxon>
        <taxon>Corynebacterium</taxon>
    </lineage>
</organism>
<reference evidence="2" key="1">
    <citation type="submission" date="2016-10" db="EMBL/GenBank/DDBJ databases">
        <authorList>
            <person name="Varghese N."/>
            <person name="Submissions S."/>
        </authorList>
    </citation>
    <scope>NUCLEOTIDE SEQUENCE [LARGE SCALE GENOMIC DNA]</scope>
    <source>
        <strain evidence="2">DSM 20524</strain>
    </source>
</reference>
<gene>
    <name evidence="1" type="ORF">SAMN05661109_00563</name>
</gene>
<keyword evidence="2" id="KW-1185">Reference proteome</keyword>
<proteinExistence type="predicted"/>
<dbReference type="AlphaFoldDB" id="A0A1H9QJW7"/>
<dbReference type="STRING" id="1121357.SAMN05661109_00563"/>
<dbReference type="Proteomes" id="UP000198929">
    <property type="component" value="Unassembled WGS sequence"/>
</dbReference>
<evidence type="ECO:0000313" key="1">
    <source>
        <dbReference type="EMBL" id="SER60495.1"/>
    </source>
</evidence>
<protein>
    <submittedName>
        <fullName evidence="1">Uncharacterized protein</fullName>
    </submittedName>
</protein>
<accession>A0A1H9QJW7</accession>
<dbReference type="RefSeq" id="WP_095114712.1">
    <property type="nucleotide sequence ID" value="NZ_CP047199.1"/>
</dbReference>
<dbReference type="EMBL" id="FOGQ01000002">
    <property type="protein sequence ID" value="SER60495.1"/>
    <property type="molecule type" value="Genomic_DNA"/>
</dbReference>
<name>A0A1H9QJW7_9CORY</name>
<sequence>MPAEQRHGRLIPSLMFSHIPTYEHEDMWNGGPGATTEAKHRNAIDTFFITGEKHEVATVGAINSRIYAACQERGDVRGIYRGHDHLN</sequence>
<evidence type="ECO:0000313" key="2">
    <source>
        <dbReference type="Proteomes" id="UP000198929"/>
    </source>
</evidence>